<name>M6VFP4_9LEPT</name>
<reference evidence="1 2" key="1">
    <citation type="submission" date="2013-01" db="EMBL/GenBank/DDBJ databases">
        <authorList>
            <person name="Harkins D.M."/>
            <person name="Durkin A.S."/>
            <person name="Brinkac L.M."/>
            <person name="Haft D.H."/>
            <person name="Selengut J.D."/>
            <person name="Sanka R."/>
            <person name="DePew J."/>
            <person name="Purushe J."/>
            <person name="Matthias M.A."/>
            <person name="Vinetz J.M."/>
            <person name="Sutton G.G."/>
            <person name="Nierman W.C."/>
            <person name="Fouts D.E."/>
        </authorList>
    </citation>
    <scope>NUCLEOTIDE SEQUENCE [LARGE SCALE GENOMIC DNA]</scope>
    <source>
        <strain evidence="1 2">HAI1536</strain>
    </source>
</reference>
<dbReference type="EMBL" id="AKWD02000005">
    <property type="protein sequence ID" value="EMO55675.1"/>
    <property type="molecule type" value="Genomic_DNA"/>
</dbReference>
<gene>
    <name evidence="1" type="ORF">LEP1GSC172_0511</name>
</gene>
<evidence type="ECO:0000313" key="1">
    <source>
        <dbReference type="EMBL" id="EMO55675.1"/>
    </source>
</evidence>
<proteinExistence type="predicted"/>
<organism evidence="1 2">
    <name type="scientific">Leptospira noguchii</name>
    <dbReference type="NCBI Taxonomy" id="28182"/>
    <lineage>
        <taxon>Bacteria</taxon>
        <taxon>Pseudomonadati</taxon>
        <taxon>Spirochaetota</taxon>
        <taxon>Spirochaetia</taxon>
        <taxon>Leptospirales</taxon>
        <taxon>Leptospiraceae</taxon>
        <taxon>Leptospira</taxon>
    </lineage>
</organism>
<comment type="caution">
    <text evidence="1">The sequence shown here is derived from an EMBL/GenBank/DDBJ whole genome shotgun (WGS) entry which is preliminary data.</text>
</comment>
<sequence length="55" mass="6445">MWKNSFLSDQKIKIVLSFKANISGIKIGKIRPKMYSHFLIRFLGNRFKIKTNSSL</sequence>
<dbReference type="Proteomes" id="UP000012112">
    <property type="component" value="Unassembled WGS sequence"/>
</dbReference>
<accession>M6VFP4</accession>
<dbReference type="AlphaFoldDB" id="M6VFP4"/>
<evidence type="ECO:0000313" key="2">
    <source>
        <dbReference type="Proteomes" id="UP000012112"/>
    </source>
</evidence>
<protein>
    <submittedName>
        <fullName evidence="1">Uncharacterized protein</fullName>
    </submittedName>
</protein>